<dbReference type="EMBL" id="JAUDFV010000064">
    <property type="protein sequence ID" value="KAL2735634.1"/>
    <property type="molecule type" value="Genomic_DNA"/>
</dbReference>
<feature type="transmembrane region" description="Helical" evidence="1">
    <location>
        <begin position="24"/>
        <end position="43"/>
    </location>
</feature>
<accession>A0ABD2BS79</accession>
<gene>
    <name evidence="2" type="ORF">V1478_003274</name>
</gene>
<dbReference type="Proteomes" id="UP001607302">
    <property type="component" value="Unassembled WGS sequence"/>
</dbReference>
<evidence type="ECO:0000313" key="2">
    <source>
        <dbReference type="EMBL" id="KAL2735634.1"/>
    </source>
</evidence>
<reference evidence="2 3" key="1">
    <citation type="journal article" date="2024" name="Ann. Entomol. Soc. Am.">
        <title>Genomic analyses of the southern and eastern yellowjacket wasps (Hymenoptera: Vespidae) reveal evolutionary signatures of social life.</title>
        <authorList>
            <person name="Catto M.A."/>
            <person name="Caine P.B."/>
            <person name="Orr S.E."/>
            <person name="Hunt B.G."/>
            <person name="Goodisman M.A.D."/>
        </authorList>
    </citation>
    <scope>NUCLEOTIDE SEQUENCE [LARGE SCALE GENOMIC DNA]</scope>
    <source>
        <strain evidence="2">233</strain>
        <tissue evidence="2">Head and thorax</tissue>
    </source>
</reference>
<protein>
    <submittedName>
        <fullName evidence="2">Uncharacterized protein</fullName>
    </submittedName>
</protein>
<keyword evidence="1" id="KW-0472">Membrane</keyword>
<organism evidence="2 3">
    <name type="scientific">Vespula squamosa</name>
    <name type="common">Southern yellow jacket</name>
    <name type="synonym">Wasp</name>
    <dbReference type="NCBI Taxonomy" id="30214"/>
    <lineage>
        <taxon>Eukaryota</taxon>
        <taxon>Metazoa</taxon>
        <taxon>Ecdysozoa</taxon>
        <taxon>Arthropoda</taxon>
        <taxon>Hexapoda</taxon>
        <taxon>Insecta</taxon>
        <taxon>Pterygota</taxon>
        <taxon>Neoptera</taxon>
        <taxon>Endopterygota</taxon>
        <taxon>Hymenoptera</taxon>
        <taxon>Apocrita</taxon>
        <taxon>Aculeata</taxon>
        <taxon>Vespoidea</taxon>
        <taxon>Vespidae</taxon>
        <taxon>Vespinae</taxon>
        <taxon>Vespula</taxon>
    </lineage>
</organism>
<sequence length="75" mass="8882">MNEILFDDITMLYVSINNVARIEYYRIFGFLFIWNMAVYLYIFQINRRESYKNACSLNNSITTIDIVCPGIGNLR</sequence>
<evidence type="ECO:0000313" key="3">
    <source>
        <dbReference type="Proteomes" id="UP001607302"/>
    </source>
</evidence>
<keyword evidence="1" id="KW-1133">Transmembrane helix</keyword>
<dbReference type="AlphaFoldDB" id="A0ABD2BS79"/>
<keyword evidence="3" id="KW-1185">Reference proteome</keyword>
<keyword evidence="1" id="KW-0812">Transmembrane</keyword>
<evidence type="ECO:0000256" key="1">
    <source>
        <dbReference type="SAM" id="Phobius"/>
    </source>
</evidence>
<comment type="caution">
    <text evidence="2">The sequence shown here is derived from an EMBL/GenBank/DDBJ whole genome shotgun (WGS) entry which is preliminary data.</text>
</comment>
<name>A0ABD2BS79_VESSQ</name>
<proteinExistence type="predicted"/>